<sequence length="116" mass="12950">MSSYGLVFFEVPKHGIRLGKLKGITSGQINAELIHGLELDSDSEPVSYLRSIQDYLVPLGALVVVETERMGFHHIGFARLRLSVLGPPMRIVSCYDEPKTATIVVRLPMFPPEDER</sequence>
<dbReference type="EMBL" id="CABFNQ020000768">
    <property type="protein sequence ID" value="CAH0043080.1"/>
    <property type="molecule type" value="Genomic_DNA"/>
</dbReference>
<gene>
    <name evidence="1" type="ORF">CRHIZ90672A_00004929</name>
</gene>
<name>A0A9N9W440_9HYPO</name>
<organism evidence="1 2">
    <name type="scientific">Clonostachys rhizophaga</name>
    <dbReference type="NCBI Taxonomy" id="160324"/>
    <lineage>
        <taxon>Eukaryota</taxon>
        <taxon>Fungi</taxon>
        <taxon>Dikarya</taxon>
        <taxon>Ascomycota</taxon>
        <taxon>Pezizomycotina</taxon>
        <taxon>Sordariomycetes</taxon>
        <taxon>Hypocreomycetidae</taxon>
        <taxon>Hypocreales</taxon>
        <taxon>Bionectriaceae</taxon>
        <taxon>Clonostachys</taxon>
    </lineage>
</organism>
<proteinExistence type="predicted"/>
<comment type="caution">
    <text evidence="1">The sequence shown here is derived from an EMBL/GenBank/DDBJ whole genome shotgun (WGS) entry which is preliminary data.</text>
</comment>
<accession>A0A9N9W440</accession>
<evidence type="ECO:0000313" key="1">
    <source>
        <dbReference type="EMBL" id="CAH0043080.1"/>
    </source>
</evidence>
<evidence type="ECO:0000313" key="2">
    <source>
        <dbReference type="Proteomes" id="UP000696573"/>
    </source>
</evidence>
<keyword evidence="2" id="KW-1185">Reference proteome</keyword>
<protein>
    <submittedName>
        <fullName evidence="1">Uncharacterized protein</fullName>
    </submittedName>
</protein>
<dbReference type="AlphaFoldDB" id="A0A9N9W440"/>
<dbReference type="Proteomes" id="UP000696573">
    <property type="component" value="Unassembled WGS sequence"/>
</dbReference>
<reference evidence="1" key="1">
    <citation type="submission" date="2021-10" db="EMBL/GenBank/DDBJ databases">
        <authorList>
            <person name="Piombo E."/>
        </authorList>
    </citation>
    <scope>NUCLEOTIDE SEQUENCE</scope>
</reference>